<dbReference type="PANTHER" id="PTHR34319:SF6">
    <property type="entry name" value="MAJOR EXPORTED PROTEIN"/>
    <property type="match status" value="1"/>
</dbReference>
<dbReference type="AlphaFoldDB" id="A0A3E0WI83"/>
<dbReference type="InterPro" id="IPR008514">
    <property type="entry name" value="T6SS_Hcp"/>
</dbReference>
<evidence type="ECO:0008006" key="3">
    <source>
        <dbReference type="Google" id="ProtNLM"/>
    </source>
</evidence>
<proteinExistence type="predicted"/>
<dbReference type="RefSeq" id="WP_116303346.1">
    <property type="nucleotide sequence ID" value="NZ_NFZV01000020.1"/>
</dbReference>
<organism evidence="1 2">
    <name type="scientific">Alkalilimnicola ehrlichii</name>
    <dbReference type="NCBI Taxonomy" id="351052"/>
    <lineage>
        <taxon>Bacteria</taxon>
        <taxon>Pseudomonadati</taxon>
        <taxon>Pseudomonadota</taxon>
        <taxon>Gammaproteobacteria</taxon>
        <taxon>Chromatiales</taxon>
        <taxon>Ectothiorhodospiraceae</taxon>
        <taxon>Alkalilimnicola</taxon>
    </lineage>
</organism>
<dbReference type="PANTHER" id="PTHR34319">
    <property type="entry name" value="MAJOR EXPORTED PROTEIN"/>
    <property type="match status" value="1"/>
</dbReference>
<keyword evidence="2" id="KW-1185">Reference proteome</keyword>
<comment type="caution">
    <text evidence="1">The sequence shown here is derived from an EMBL/GenBank/DDBJ whole genome shotgun (WGS) entry which is preliminary data.</text>
</comment>
<reference evidence="2" key="1">
    <citation type="submission" date="2017-05" db="EMBL/GenBank/DDBJ databases">
        <authorList>
            <person name="Sharma S."/>
            <person name="Sidhu C."/>
            <person name="Pinnaka A.K."/>
        </authorList>
    </citation>
    <scope>NUCLEOTIDE SEQUENCE [LARGE SCALE GENOMIC DNA]</scope>
    <source>
        <strain evidence="2">AK93</strain>
    </source>
</reference>
<dbReference type="Proteomes" id="UP000256763">
    <property type="component" value="Unassembled WGS sequence"/>
</dbReference>
<dbReference type="InterPro" id="IPR036624">
    <property type="entry name" value="Hcp1-lik_sf"/>
</dbReference>
<gene>
    <name evidence="1" type="ORF">CAL65_21085</name>
</gene>
<evidence type="ECO:0000313" key="2">
    <source>
        <dbReference type="Proteomes" id="UP000256763"/>
    </source>
</evidence>
<dbReference type="EMBL" id="NFZW01000038">
    <property type="protein sequence ID" value="RFA31871.1"/>
    <property type="molecule type" value="Genomic_DNA"/>
</dbReference>
<accession>A0A3E0WI83</accession>
<dbReference type="InterPro" id="IPR052947">
    <property type="entry name" value="T6SS_Hcp1_domain"/>
</dbReference>
<protein>
    <recommendedName>
        <fullName evidence="3">Type VI secretion system tube protein Hcp</fullName>
    </recommendedName>
</protein>
<dbReference type="OrthoDB" id="5674026at2"/>
<dbReference type="Pfam" id="PF05638">
    <property type="entry name" value="T6SS_HCP"/>
    <property type="match status" value="1"/>
</dbReference>
<sequence>MALPAYIELYDCEGLQIQGGSQVAEREGTVETLAFHHCIALSYDPDLGVITSLPKHAPAIFVKPIDASSPYLMKACCTGRTFAKVLIHWYKIDAGGSERLYFRHELKDARISSIKMKMHNVKELKRENTPPLEQIAMRYSSIKWEHMSGNVFGLSA</sequence>
<dbReference type="SUPFAM" id="SSF141452">
    <property type="entry name" value="Hcp1-like"/>
    <property type="match status" value="1"/>
</dbReference>
<dbReference type="NCBIfam" id="TIGR03344">
    <property type="entry name" value="VI_effect_Hcp1"/>
    <property type="match status" value="1"/>
</dbReference>
<dbReference type="Gene3D" id="2.30.110.20">
    <property type="entry name" value="Hcp1-like"/>
    <property type="match status" value="1"/>
</dbReference>
<evidence type="ECO:0000313" key="1">
    <source>
        <dbReference type="EMBL" id="RFA31871.1"/>
    </source>
</evidence>
<name>A0A3E0WI83_9GAMM</name>